<dbReference type="Proteomes" id="UP000245639">
    <property type="component" value="Unassembled WGS sequence"/>
</dbReference>
<feature type="transmembrane region" description="Helical" evidence="9">
    <location>
        <begin position="75"/>
        <end position="97"/>
    </location>
</feature>
<evidence type="ECO:0000256" key="5">
    <source>
        <dbReference type="ARBA" id="ARBA00022989"/>
    </source>
</evidence>
<dbReference type="RefSeq" id="WP_116709972.1">
    <property type="nucleotide sequence ID" value="NZ_QEKW01000012.1"/>
</dbReference>
<dbReference type="Pfam" id="PF00909">
    <property type="entry name" value="Ammonium_transp"/>
    <property type="match status" value="1"/>
</dbReference>
<dbReference type="GO" id="GO:0097272">
    <property type="term" value="P:ammonium homeostasis"/>
    <property type="evidence" value="ECO:0007669"/>
    <property type="project" value="TreeGrafter"/>
</dbReference>
<reference evidence="11 12" key="1">
    <citation type="submission" date="2018-04" db="EMBL/GenBank/DDBJ databases">
        <title>Genomic Encyclopedia of Type Strains, Phase IV (KMG-IV): sequencing the most valuable type-strain genomes for metagenomic binning, comparative biology and taxonomic classification.</title>
        <authorList>
            <person name="Goeker M."/>
        </authorList>
    </citation>
    <scope>NUCLEOTIDE SEQUENCE [LARGE SCALE GENOMIC DNA]</scope>
    <source>
        <strain evidence="11 12">DSM 45771</strain>
    </source>
</reference>
<feature type="transmembrane region" description="Helical" evidence="9">
    <location>
        <begin position="346"/>
        <end position="363"/>
    </location>
</feature>
<comment type="caution">
    <text evidence="11">The sequence shown here is derived from an EMBL/GenBank/DDBJ whole genome shotgun (WGS) entry which is preliminary data.</text>
</comment>
<dbReference type="InterPro" id="IPR029020">
    <property type="entry name" value="Ammonium/urea_transptr"/>
</dbReference>
<dbReference type="SUPFAM" id="SSF111352">
    <property type="entry name" value="Ammonium transporter"/>
    <property type="match status" value="1"/>
</dbReference>
<dbReference type="InterPro" id="IPR024041">
    <property type="entry name" value="NH4_transpt_AmtB-like_dom"/>
</dbReference>
<evidence type="ECO:0000256" key="4">
    <source>
        <dbReference type="ARBA" id="ARBA00022692"/>
    </source>
</evidence>
<feature type="transmembrane region" description="Helical" evidence="9">
    <location>
        <begin position="298"/>
        <end position="317"/>
    </location>
</feature>
<keyword evidence="7" id="KW-0924">Ammonia transport</keyword>
<dbReference type="PANTHER" id="PTHR11730">
    <property type="entry name" value="AMMONIUM TRANSPORTER"/>
    <property type="match status" value="1"/>
</dbReference>
<dbReference type="PANTHER" id="PTHR11730:SF6">
    <property type="entry name" value="AMMONIUM TRANSPORTER"/>
    <property type="match status" value="1"/>
</dbReference>
<keyword evidence="5 9" id="KW-1133">Transmembrane helix</keyword>
<evidence type="ECO:0000259" key="10">
    <source>
        <dbReference type="Pfam" id="PF00909"/>
    </source>
</evidence>
<evidence type="ECO:0000256" key="9">
    <source>
        <dbReference type="SAM" id="Phobius"/>
    </source>
</evidence>
<dbReference type="AlphaFoldDB" id="A0A2U1F464"/>
<feature type="transmembrane region" description="Helical" evidence="9">
    <location>
        <begin position="375"/>
        <end position="396"/>
    </location>
</feature>
<feature type="transmembrane region" description="Helical" evidence="9">
    <location>
        <begin position="215"/>
        <end position="232"/>
    </location>
</feature>
<comment type="subcellular location">
    <subcellularLocation>
        <location evidence="1">Membrane</location>
        <topology evidence="1">Multi-pass membrane protein</topology>
    </subcellularLocation>
</comment>
<feature type="transmembrane region" description="Helical" evidence="9">
    <location>
        <begin position="176"/>
        <end position="195"/>
    </location>
</feature>
<dbReference type="Gene3D" id="1.10.3430.10">
    <property type="entry name" value="Ammonium transporter AmtB like domains"/>
    <property type="match status" value="1"/>
</dbReference>
<accession>A0A2U1F464</accession>
<feature type="region of interest" description="Disordered" evidence="8">
    <location>
        <begin position="473"/>
        <end position="507"/>
    </location>
</feature>
<comment type="similarity">
    <text evidence="2">Belongs to the ammonia transporter channel (TC 1.A.11.2) family.</text>
</comment>
<feature type="compositionally biased region" description="Gly residues" evidence="8">
    <location>
        <begin position="498"/>
        <end position="507"/>
    </location>
</feature>
<dbReference type="GO" id="GO:0016020">
    <property type="term" value="C:membrane"/>
    <property type="evidence" value="ECO:0007669"/>
    <property type="project" value="UniProtKB-SubCell"/>
</dbReference>
<keyword evidence="4 9" id="KW-0812">Transmembrane</keyword>
<dbReference type="GO" id="GO:0008519">
    <property type="term" value="F:ammonium channel activity"/>
    <property type="evidence" value="ECO:0007669"/>
    <property type="project" value="InterPro"/>
</dbReference>
<sequence>MASTLAALWPATTAGQVLPAQPVVPDPVFPDQVTTSSLLQNVVYASGTVGAIFILAGILLIDLGGVRRVNVFDGVIQKLIGFFIGFATYFLIGFAIWNWQYYVAFEVPNPYWQSISDWWLGGSFANELAQYADPEAGMGTGAARNNQQIFIFFLACFAGIINVLIHLGVTERIKPAAYFVVSFVAAIVSSVLSWLTWGSTGPLTNLGFHDFFGSAFVYVFAGVVGIVLARRLGQRPGMYRPHPRVPEYRNYNLGLTVVGLVVVFAGLPMVILSCGFFVDPEALFIGINMSDTSVGIAFNNFALSWAGGALTGALIAYRTRKYIYTLLGPLAGYLSGAPAFDIYRPWQMFLVALIAPFVAYAVYEWTQRREFDEHKLAPVLVGTGAYGILMVGLVAWGTPQGGYIGIDSGPYAFQNAQVNVLWQLIGLAVAVAIGLATATVLAWVLERTIGLGVSEEVQVEGYDRHYWDLTHDDATPAADTTPTPDTVADVVATPSSPSGGGSARQPS</sequence>
<feature type="transmembrane region" description="Helical" evidence="9">
    <location>
        <begin position="253"/>
        <end position="278"/>
    </location>
</feature>
<name>A0A2U1F464_9PSEU</name>
<gene>
    <name evidence="11" type="ORF">C8D89_112145</name>
</gene>
<evidence type="ECO:0000256" key="3">
    <source>
        <dbReference type="ARBA" id="ARBA00022448"/>
    </source>
</evidence>
<keyword evidence="12" id="KW-1185">Reference proteome</keyword>
<feature type="transmembrane region" description="Helical" evidence="9">
    <location>
        <begin position="149"/>
        <end position="169"/>
    </location>
</feature>
<evidence type="ECO:0000313" key="11">
    <source>
        <dbReference type="EMBL" id="PVZ06952.1"/>
    </source>
</evidence>
<keyword evidence="6 9" id="KW-0472">Membrane</keyword>
<organism evidence="11 12">
    <name type="scientific">Actinomycetospora cinnamomea</name>
    <dbReference type="NCBI Taxonomy" id="663609"/>
    <lineage>
        <taxon>Bacteria</taxon>
        <taxon>Bacillati</taxon>
        <taxon>Actinomycetota</taxon>
        <taxon>Actinomycetes</taxon>
        <taxon>Pseudonocardiales</taxon>
        <taxon>Pseudonocardiaceae</taxon>
        <taxon>Actinomycetospora</taxon>
    </lineage>
</organism>
<dbReference type="OrthoDB" id="3639868at2"/>
<feature type="transmembrane region" description="Helical" evidence="9">
    <location>
        <begin position="322"/>
        <end position="340"/>
    </location>
</feature>
<feature type="transmembrane region" description="Helical" evidence="9">
    <location>
        <begin position="43"/>
        <end position="63"/>
    </location>
</feature>
<keyword evidence="3" id="KW-0813">Transport</keyword>
<evidence type="ECO:0000256" key="2">
    <source>
        <dbReference type="ARBA" id="ARBA00005887"/>
    </source>
</evidence>
<feature type="compositionally biased region" description="Low complexity" evidence="8">
    <location>
        <begin position="475"/>
        <end position="497"/>
    </location>
</feature>
<evidence type="ECO:0000313" key="12">
    <source>
        <dbReference type="Proteomes" id="UP000245639"/>
    </source>
</evidence>
<evidence type="ECO:0000256" key="1">
    <source>
        <dbReference type="ARBA" id="ARBA00004141"/>
    </source>
</evidence>
<feature type="transmembrane region" description="Helical" evidence="9">
    <location>
        <begin position="420"/>
        <end position="445"/>
    </location>
</feature>
<dbReference type="EMBL" id="QEKW01000012">
    <property type="protein sequence ID" value="PVZ06952.1"/>
    <property type="molecule type" value="Genomic_DNA"/>
</dbReference>
<proteinExistence type="inferred from homology"/>
<protein>
    <submittedName>
        <fullName evidence="11">Ammonium transporter</fullName>
    </submittedName>
</protein>
<evidence type="ECO:0000256" key="8">
    <source>
        <dbReference type="SAM" id="MobiDB-lite"/>
    </source>
</evidence>
<evidence type="ECO:0000256" key="7">
    <source>
        <dbReference type="ARBA" id="ARBA00023177"/>
    </source>
</evidence>
<evidence type="ECO:0000256" key="6">
    <source>
        <dbReference type="ARBA" id="ARBA00023136"/>
    </source>
</evidence>
<feature type="domain" description="Ammonium transporter AmtB-like" evidence="10">
    <location>
        <begin position="51"/>
        <end position="466"/>
    </location>
</feature>